<keyword evidence="7" id="KW-0325">Glycoprotein</keyword>
<dbReference type="SUPFAM" id="SSF57302">
    <property type="entry name" value="Snake toxin-like"/>
    <property type="match status" value="1"/>
</dbReference>
<evidence type="ECO:0000256" key="5">
    <source>
        <dbReference type="ARBA" id="ARBA00022989"/>
    </source>
</evidence>
<keyword evidence="8" id="KW-0449">Lipoprotein</keyword>
<evidence type="ECO:0000256" key="3">
    <source>
        <dbReference type="ARBA" id="ARBA00022692"/>
    </source>
</evidence>
<keyword evidence="4 9" id="KW-0732">Signal</keyword>
<dbReference type="CDD" id="cd23590">
    <property type="entry name" value="TFP_LU_ECD_Bou"/>
    <property type="match status" value="1"/>
</dbReference>
<dbReference type="Pfam" id="PF17064">
    <property type="entry name" value="QVR"/>
    <property type="match status" value="1"/>
</dbReference>
<name>A0ABD2WVG2_9HYME</name>
<dbReference type="AlphaFoldDB" id="A0ABD2WVG2"/>
<dbReference type="EMBL" id="JBJJXI010000069">
    <property type="protein sequence ID" value="KAL3396860.1"/>
    <property type="molecule type" value="Genomic_DNA"/>
</dbReference>
<evidence type="ECO:0000256" key="6">
    <source>
        <dbReference type="ARBA" id="ARBA00023136"/>
    </source>
</evidence>
<evidence type="ECO:0008006" key="12">
    <source>
        <dbReference type="Google" id="ProtNLM"/>
    </source>
</evidence>
<dbReference type="InterPro" id="IPR031424">
    <property type="entry name" value="QVR-like"/>
</dbReference>
<organism evidence="10 11">
    <name type="scientific">Trichogramma kaykai</name>
    <dbReference type="NCBI Taxonomy" id="54128"/>
    <lineage>
        <taxon>Eukaryota</taxon>
        <taxon>Metazoa</taxon>
        <taxon>Ecdysozoa</taxon>
        <taxon>Arthropoda</taxon>
        <taxon>Hexapoda</taxon>
        <taxon>Insecta</taxon>
        <taxon>Pterygota</taxon>
        <taxon>Neoptera</taxon>
        <taxon>Endopterygota</taxon>
        <taxon>Hymenoptera</taxon>
        <taxon>Apocrita</taxon>
        <taxon>Proctotrupomorpha</taxon>
        <taxon>Chalcidoidea</taxon>
        <taxon>Trichogrammatidae</taxon>
        <taxon>Trichogramma</taxon>
    </lineage>
</organism>
<keyword evidence="6" id="KW-0472">Membrane</keyword>
<proteinExistence type="predicted"/>
<keyword evidence="3" id="KW-0812">Transmembrane</keyword>
<evidence type="ECO:0000256" key="8">
    <source>
        <dbReference type="ARBA" id="ARBA00023288"/>
    </source>
</evidence>
<dbReference type="PANTHER" id="PTHR33562:SF18">
    <property type="entry name" value="BOUDIN-RELATED"/>
    <property type="match status" value="1"/>
</dbReference>
<evidence type="ECO:0000256" key="9">
    <source>
        <dbReference type="SAM" id="SignalP"/>
    </source>
</evidence>
<evidence type="ECO:0000256" key="4">
    <source>
        <dbReference type="ARBA" id="ARBA00022729"/>
    </source>
</evidence>
<accession>A0ABD2WVG2</accession>
<evidence type="ECO:0000313" key="11">
    <source>
        <dbReference type="Proteomes" id="UP001627154"/>
    </source>
</evidence>
<gene>
    <name evidence="10" type="ORF">TKK_009417</name>
</gene>
<evidence type="ECO:0000256" key="1">
    <source>
        <dbReference type="ARBA" id="ARBA00004589"/>
    </source>
</evidence>
<keyword evidence="11" id="KW-1185">Reference proteome</keyword>
<protein>
    <recommendedName>
        <fullName evidence="12">Protein sleepless</fullName>
    </recommendedName>
</protein>
<dbReference type="Proteomes" id="UP001627154">
    <property type="component" value="Unassembled WGS sequence"/>
</dbReference>
<comment type="caution">
    <text evidence="10">The sequence shown here is derived from an EMBL/GenBank/DDBJ whole genome shotgun (WGS) entry which is preliminary data.</text>
</comment>
<feature type="signal peptide" evidence="9">
    <location>
        <begin position="1"/>
        <end position="22"/>
    </location>
</feature>
<dbReference type="GO" id="GO:0098552">
    <property type="term" value="C:side of membrane"/>
    <property type="evidence" value="ECO:0007669"/>
    <property type="project" value="UniProtKB-KW"/>
</dbReference>
<sequence length="190" mass="21118">MRSTVRLVFCAFLALSLRSVSGLECYRCVSTNSSRPFLCNEFLTDSEAIEPDSCDDVYGAKYCIKHVGRFEVLTLKCYQCTSADEWMCENPALVITYLEPKSCDHVFEAQYCIKTIGRYGGGIGTKRFCSSVDLGNYCEYVQQPGDKLEYRTCVYTCGSDGCNPGTSISASKLIIVLLSALPSITYLLLR</sequence>
<reference evidence="10 11" key="1">
    <citation type="journal article" date="2024" name="bioRxiv">
        <title>A reference genome for Trichogramma kaykai: A tiny desert-dwelling parasitoid wasp with competing sex-ratio distorters.</title>
        <authorList>
            <person name="Culotta J."/>
            <person name="Lindsey A.R."/>
        </authorList>
    </citation>
    <scope>NUCLEOTIDE SEQUENCE [LARGE SCALE GENOMIC DNA]</scope>
    <source>
        <strain evidence="10 11">KSX58</strain>
    </source>
</reference>
<comment type="subcellular location">
    <subcellularLocation>
        <location evidence="1">Membrane</location>
        <topology evidence="1">Lipid-anchor</topology>
        <topology evidence="1">GPI-anchor</topology>
    </subcellularLocation>
</comment>
<dbReference type="PANTHER" id="PTHR33562">
    <property type="entry name" value="ATILLA, ISOFORM B-RELATED-RELATED"/>
    <property type="match status" value="1"/>
</dbReference>
<dbReference type="InterPro" id="IPR045860">
    <property type="entry name" value="Snake_toxin-like_sf"/>
</dbReference>
<keyword evidence="5" id="KW-1133">Transmembrane helix</keyword>
<evidence type="ECO:0000313" key="10">
    <source>
        <dbReference type="EMBL" id="KAL3396860.1"/>
    </source>
</evidence>
<evidence type="ECO:0000256" key="2">
    <source>
        <dbReference type="ARBA" id="ARBA00022622"/>
    </source>
</evidence>
<feature type="chain" id="PRO_5044807298" description="Protein sleepless" evidence="9">
    <location>
        <begin position="23"/>
        <end position="190"/>
    </location>
</feature>
<evidence type="ECO:0000256" key="7">
    <source>
        <dbReference type="ARBA" id="ARBA00023180"/>
    </source>
</evidence>
<dbReference type="InterPro" id="IPR050975">
    <property type="entry name" value="Sleep_regulator"/>
</dbReference>
<keyword evidence="2" id="KW-0336">GPI-anchor</keyword>